<gene>
    <name evidence="3" type="ORF">BJZ21_002819</name>
</gene>
<dbReference type="PANTHER" id="PTHR31964:SF113">
    <property type="entry name" value="USPA DOMAIN-CONTAINING PROTEIN"/>
    <property type="match status" value="1"/>
</dbReference>
<dbReference type="Gene3D" id="3.40.50.620">
    <property type="entry name" value="HUPs"/>
    <property type="match status" value="2"/>
</dbReference>
<evidence type="ECO:0000256" key="1">
    <source>
        <dbReference type="ARBA" id="ARBA00008791"/>
    </source>
</evidence>
<dbReference type="InterPro" id="IPR006016">
    <property type="entry name" value="UspA"/>
</dbReference>
<feature type="domain" description="UspA" evidence="2">
    <location>
        <begin position="152"/>
        <end position="290"/>
    </location>
</feature>
<sequence>MSSTETTGPGHGTVIVGYDGSPDAKRALAWGARYAEDMKSPLRVVVATGDMRMRQVTELDQEWERNRLAELTADARTAVAAAPLPPESLELVDAGPAPALIVGADPTSTIVLGSRGHGRVSSALAGSVSQHVAMHAPCTVVVVREPSSPEERRVVVGVDASEGCAPAMRFAFEHAERTGAPLTALHVLQTWAPGPPYASRYVSDRFARQLSEAEPLIDEALAADARAHPSVDLDRQVVAGSVGRVLSDASEQAGLLVVGARGRGAFAAMLLGSVGQAVLHHARCPVVIAR</sequence>
<evidence type="ECO:0000313" key="4">
    <source>
        <dbReference type="Proteomes" id="UP000535511"/>
    </source>
</evidence>
<dbReference type="InterPro" id="IPR014729">
    <property type="entry name" value="Rossmann-like_a/b/a_fold"/>
</dbReference>
<dbReference type="Pfam" id="PF00582">
    <property type="entry name" value="Usp"/>
    <property type="match status" value="2"/>
</dbReference>
<dbReference type="PRINTS" id="PR01438">
    <property type="entry name" value="UNVRSLSTRESS"/>
</dbReference>
<accession>A0A7Y9E8D4</accession>
<comment type="similarity">
    <text evidence="1">Belongs to the universal stress protein A family.</text>
</comment>
<dbReference type="SUPFAM" id="SSF52402">
    <property type="entry name" value="Adenine nucleotide alpha hydrolases-like"/>
    <property type="match status" value="2"/>
</dbReference>
<dbReference type="PANTHER" id="PTHR31964">
    <property type="entry name" value="ADENINE NUCLEOTIDE ALPHA HYDROLASES-LIKE SUPERFAMILY PROTEIN"/>
    <property type="match status" value="1"/>
</dbReference>
<evidence type="ECO:0000313" key="3">
    <source>
        <dbReference type="EMBL" id="NYD42736.1"/>
    </source>
</evidence>
<dbReference type="InterPro" id="IPR006015">
    <property type="entry name" value="Universal_stress_UspA"/>
</dbReference>
<comment type="caution">
    <text evidence="3">The sequence shown here is derived from an EMBL/GenBank/DDBJ whole genome shotgun (WGS) entry which is preliminary data.</text>
</comment>
<evidence type="ECO:0000259" key="2">
    <source>
        <dbReference type="Pfam" id="PF00582"/>
    </source>
</evidence>
<reference evidence="3 4" key="1">
    <citation type="submission" date="2020-07" db="EMBL/GenBank/DDBJ databases">
        <title>Sequencing the genomes of 1000 actinobacteria strains.</title>
        <authorList>
            <person name="Klenk H.-P."/>
        </authorList>
    </citation>
    <scope>NUCLEOTIDE SEQUENCE [LARGE SCALE GENOMIC DNA]</scope>
    <source>
        <strain evidence="3 4">DSM 21350</strain>
    </source>
</reference>
<feature type="domain" description="UspA" evidence="2">
    <location>
        <begin position="13"/>
        <end position="144"/>
    </location>
</feature>
<protein>
    <submittedName>
        <fullName evidence="3">Nucleotide-binding universal stress UspA family protein</fullName>
    </submittedName>
</protein>
<dbReference type="RefSeq" id="WP_179664331.1">
    <property type="nucleotide sequence ID" value="NZ_JACCBG010000001.1"/>
</dbReference>
<dbReference type="Proteomes" id="UP000535511">
    <property type="component" value="Unassembled WGS sequence"/>
</dbReference>
<keyword evidence="4" id="KW-1185">Reference proteome</keyword>
<dbReference type="EMBL" id="JACCBG010000001">
    <property type="protein sequence ID" value="NYD42736.1"/>
    <property type="molecule type" value="Genomic_DNA"/>
</dbReference>
<organism evidence="3 4">
    <name type="scientific">Nocardioides panaciterrulae</name>
    <dbReference type="NCBI Taxonomy" id="661492"/>
    <lineage>
        <taxon>Bacteria</taxon>
        <taxon>Bacillati</taxon>
        <taxon>Actinomycetota</taxon>
        <taxon>Actinomycetes</taxon>
        <taxon>Propionibacteriales</taxon>
        <taxon>Nocardioidaceae</taxon>
        <taxon>Nocardioides</taxon>
    </lineage>
</organism>
<dbReference type="AlphaFoldDB" id="A0A7Y9E8D4"/>
<proteinExistence type="inferred from homology"/>
<name>A0A7Y9E8D4_9ACTN</name>